<protein>
    <recommendedName>
        <fullName evidence="3">LRAT-like domain-containing protein</fullName>
    </recommendedName>
</protein>
<dbReference type="AlphaFoldDB" id="A0A103XJB5"/>
<reference evidence="1 2" key="1">
    <citation type="journal article" date="2016" name="Sci. Rep.">
        <title>The genome sequence of the outbreeding globe artichoke constructed de novo incorporating a phase-aware low-pass sequencing strategy of F1 progeny.</title>
        <authorList>
            <person name="Scaglione D."/>
            <person name="Reyes-Chin-Wo S."/>
            <person name="Acquadro A."/>
            <person name="Froenicke L."/>
            <person name="Portis E."/>
            <person name="Beitel C."/>
            <person name="Tirone M."/>
            <person name="Mauro R."/>
            <person name="Lo Monaco A."/>
            <person name="Mauromicale G."/>
            <person name="Faccioli P."/>
            <person name="Cattivelli L."/>
            <person name="Rieseberg L."/>
            <person name="Michelmore R."/>
            <person name="Lanteri S."/>
        </authorList>
    </citation>
    <scope>NUCLEOTIDE SEQUENCE [LARGE SCALE GENOMIC DNA]</scope>
    <source>
        <strain evidence="1">2C</strain>
    </source>
</reference>
<comment type="caution">
    <text evidence="1">The sequence shown here is derived from an EMBL/GenBank/DDBJ whole genome shotgun (WGS) entry which is preliminary data.</text>
</comment>
<dbReference type="PANTHER" id="PTHR46137:SF19">
    <property type="entry name" value="GB|AAF32477.1"/>
    <property type="match status" value="1"/>
</dbReference>
<gene>
    <name evidence="1" type="ORF">Ccrd_006208</name>
</gene>
<evidence type="ECO:0000313" key="2">
    <source>
        <dbReference type="Proteomes" id="UP000243975"/>
    </source>
</evidence>
<proteinExistence type="predicted"/>
<evidence type="ECO:0008006" key="3">
    <source>
        <dbReference type="Google" id="ProtNLM"/>
    </source>
</evidence>
<sequence>MKYVMKHETVSKSQLKAGDHVFAPCLTSEGDNGIFIGGDRVIYVVERKEGGGCFGARWCAPFMSTTSSGGGDSEKKKKTHCEKSYCGEEKVARSGVRLCCVDCFINEEGFLHRFICESDAPKQVVERATYLYENGCSEHKGTNVGTNYGFVEYCKTGYAAPDSATIKKNRESARKMFK</sequence>
<dbReference type="PANTHER" id="PTHR46137">
    <property type="entry name" value="OS05G0310600 PROTEIN"/>
    <property type="match status" value="1"/>
</dbReference>
<dbReference type="Gene3D" id="3.90.1720.10">
    <property type="entry name" value="endopeptidase domain like (from Nostoc punctiforme)"/>
    <property type="match status" value="1"/>
</dbReference>
<dbReference type="STRING" id="59895.A0A103XJB5"/>
<dbReference type="Proteomes" id="UP000243975">
    <property type="component" value="Unassembled WGS sequence"/>
</dbReference>
<accession>A0A103XJB5</accession>
<evidence type="ECO:0000313" key="1">
    <source>
        <dbReference type="EMBL" id="KVH91759.1"/>
    </source>
</evidence>
<dbReference type="EMBL" id="LEKV01004905">
    <property type="protein sequence ID" value="KVH91759.1"/>
    <property type="molecule type" value="Genomic_DNA"/>
</dbReference>
<name>A0A103XJB5_CYNCS</name>
<dbReference type="Gramene" id="KVH91759">
    <property type="protein sequence ID" value="KVH91759"/>
    <property type="gene ID" value="Ccrd_006208"/>
</dbReference>
<organism evidence="1 2">
    <name type="scientific">Cynara cardunculus var. scolymus</name>
    <name type="common">Globe artichoke</name>
    <name type="synonym">Cynara scolymus</name>
    <dbReference type="NCBI Taxonomy" id="59895"/>
    <lineage>
        <taxon>Eukaryota</taxon>
        <taxon>Viridiplantae</taxon>
        <taxon>Streptophyta</taxon>
        <taxon>Embryophyta</taxon>
        <taxon>Tracheophyta</taxon>
        <taxon>Spermatophyta</taxon>
        <taxon>Magnoliopsida</taxon>
        <taxon>eudicotyledons</taxon>
        <taxon>Gunneridae</taxon>
        <taxon>Pentapetalae</taxon>
        <taxon>asterids</taxon>
        <taxon>campanulids</taxon>
        <taxon>Asterales</taxon>
        <taxon>Asteraceae</taxon>
        <taxon>Carduoideae</taxon>
        <taxon>Cardueae</taxon>
        <taxon>Carduinae</taxon>
        <taxon>Cynara</taxon>
    </lineage>
</organism>
<keyword evidence="2" id="KW-1185">Reference proteome</keyword>